<evidence type="ECO:0000313" key="3">
    <source>
        <dbReference type="Proteomes" id="UP000225706"/>
    </source>
</evidence>
<protein>
    <submittedName>
        <fullName evidence="2">Uncharacterized protein</fullName>
    </submittedName>
</protein>
<dbReference type="AlphaFoldDB" id="A0A2B4RPC9"/>
<feature type="region of interest" description="Disordered" evidence="1">
    <location>
        <begin position="148"/>
        <end position="184"/>
    </location>
</feature>
<dbReference type="EMBL" id="LSMT01000323">
    <property type="protein sequence ID" value="PFX20284.1"/>
    <property type="molecule type" value="Genomic_DNA"/>
</dbReference>
<feature type="compositionally biased region" description="Acidic residues" evidence="1">
    <location>
        <begin position="161"/>
        <end position="175"/>
    </location>
</feature>
<evidence type="ECO:0000313" key="2">
    <source>
        <dbReference type="EMBL" id="PFX20284.1"/>
    </source>
</evidence>
<reference evidence="3" key="1">
    <citation type="journal article" date="2017" name="bioRxiv">
        <title>Comparative analysis of the genomes of Stylophora pistillata and Acropora digitifera provides evidence for extensive differences between species of corals.</title>
        <authorList>
            <person name="Voolstra C.R."/>
            <person name="Li Y."/>
            <person name="Liew Y.J."/>
            <person name="Baumgarten S."/>
            <person name="Zoccola D."/>
            <person name="Flot J.-F."/>
            <person name="Tambutte S."/>
            <person name="Allemand D."/>
            <person name="Aranda M."/>
        </authorList>
    </citation>
    <scope>NUCLEOTIDE SEQUENCE [LARGE SCALE GENOMIC DNA]</scope>
</reference>
<proteinExistence type="predicted"/>
<accession>A0A2B4RPC9</accession>
<evidence type="ECO:0000256" key="1">
    <source>
        <dbReference type="SAM" id="MobiDB-lite"/>
    </source>
</evidence>
<dbReference type="Proteomes" id="UP000225706">
    <property type="component" value="Unassembled WGS sequence"/>
</dbReference>
<sequence length="263" mass="29452">MPRTAGKQPTPKTDCFTWTADEVQLLLKGTNKYTVQKSTQSVDWESVQSKYGDILDMFQAEYPNSENAAALGKEYPHKPEDITKATLSTKLKAVRKKFRQKVDSGRKSGHGHVVLLYYELCQEIWGGSPATNRISSGLEPSTLIEDIDVDGATDTPATVDVNDDESESLEDEEGPQNDATPTSSTIKHWRELLHSKLKCYKQMRKVEDKTLCRYPNAEPLLNDPRKLLLQNGYPQGVIAFNTNDVLRAFTTRLDALTKGSKTL</sequence>
<name>A0A2B4RPC9_STYPI</name>
<keyword evidence="3" id="KW-1185">Reference proteome</keyword>
<gene>
    <name evidence="2" type="ORF">AWC38_SpisGene15255</name>
</gene>
<organism evidence="2 3">
    <name type="scientific">Stylophora pistillata</name>
    <name type="common">Smooth cauliflower coral</name>
    <dbReference type="NCBI Taxonomy" id="50429"/>
    <lineage>
        <taxon>Eukaryota</taxon>
        <taxon>Metazoa</taxon>
        <taxon>Cnidaria</taxon>
        <taxon>Anthozoa</taxon>
        <taxon>Hexacorallia</taxon>
        <taxon>Scleractinia</taxon>
        <taxon>Astrocoeniina</taxon>
        <taxon>Pocilloporidae</taxon>
        <taxon>Stylophora</taxon>
    </lineage>
</organism>
<comment type="caution">
    <text evidence="2">The sequence shown here is derived from an EMBL/GenBank/DDBJ whole genome shotgun (WGS) entry which is preliminary data.</text>
</comment>